<accession>A0A4S4FEA3</accession>
<dbReference type="EMBL" id="SSTF01000004">
    <property type="protein sequence ID" value="THG27305.1"/>
    <property type="molecule type" value="Genomic_DNA"/>
</dbReference>
<organism evidence="1 2">
    <name type="scientific">Bifidobacterium pseudolongum</name>
    <dbReference type="NCBI Taxonomy" id="1694"/>
    <lineage>
        <taxon>Bacteria</taxon>
        <taxon>Bacillati</taxon>
        <taxon>Actinomycetota</taxon>
        <taxon>Actinomycetes</taxon>
        <taxon>Bifidobacteriales</taxon>
        <taxon>Bifidobacteriaceae</taxon>
        <taxon>Bifidobacterium</taxon>
    </lineage>
</organism>
<protein>
    <submittedName>
        <fullName evidence="1">DUF4192 family protein</fullName>
    </submittedName>
</protein>
<name>A0A4S4FEA3_9BIFI</name>
<dbReference type="AlphaFoldDB" id="A0A4S4FEA3"/>
<dbReference type="RefSeq" id="WP_136510936.1">
    <property type="nucleotide sequence ID" value="NZ_SSTF01000004.1"/>
</dbReference>
<reference evidence="1 2" key="1">
    <citation type="submission" date="2019-04" db="EMBL/GenBank/DDBJ databases">
        <title>Microbes associate with the intestines of laboratory mice.</title>
        <authorList>
            <person name="Navarre W."/>
            <person name="Wong E."/>
            <person name="Huang K.C."/>
            <person name="Tropini C."/>
            <person name="Ng K."/>
            <person name="Yu B."/>
        </authorList>
    </citation>
    <scope>NUCLEOTIDE SEQUENCE [LARGE SCALE GENOMIC DNA]</scope>
    <source>
        <strain evidence="1 2">NM87_A27A</strain>
    </source>
</reference>
<gene>
    <name evidence="1" type="ORF">E5991_01940</name>
</gene>
<evidence type="ECO:0000313" key="2">
    <source>
        <dbReference type="Proteomes" id="UP000306798"/>
    </source>
</evidence>
<sequence length="189" mass="20761">MTSNTTTDFASSYTSWTANAHDPGRVATLLAAVHSLMHDGMDLTDDQLTGTLALMNARLSFRDALIIGALRPDKADTAYMAQCALHPHSDTRMDTLIEASYKTGTGWDETVADRFDGLMTRVQTLCEDRDRRSAQPLATRAYLAWWRGDRDAMRLAYDALTADPDCNLARIVMAATTGGVSTAIAQKRR</sequence>
<evidence type="ECO:0000313" key="1">
    <source>
        <dbReference type="EMBL" id="THG27305.1"/>
    </source>
</evidence>
<comment type="caution">
    <text evidence="1">The sequence shown here is derived from an EMBL/GenBank/DDBJ whole genome shotgun (WGS) entry which is preliminary data.</text>
</comment>
<proteinExistence type="predicted"/>
<dbReference type="Proteomes" id="UP000306798">
    <property type="component" value="Unassembled WGS sequence"/>
</dbReference>